<evidence type="ECO:0000259" key="1">
    <source>
        <dbReference type="PROSITE" id="PS51309"/>
    </source>
</evidence>
<feature type="domain" description="PABC" evidence="1">
    <location>
        <begin position="3"/>
        <end position="82"/>
    </location>
</feature>
<dbReference type="Pfam" id="PF00658">
    <property type="entry name" value="MLLE"/>
    <property type="match status" value="1"/>
</dbReference>
<evidence type="ECO:0000313" key="2">
    <source>
        <dbReference type="EMBL" id="KAK2650274.1"/>
    </source>
</evidence>
<dbReference type="GO" id="GO:0003723">
    <property type="term" value="F:RNA binding"/>
    <property type="evidence" value="ECO:0007669"/>
    <property type="project" value="InterPro"/>
</dbReference>
<comment type="caution">
    <text evidence="2">The sequence shown here is derived from an EMBL/GenBank/DDBJ whole genome shotgun (WGS) entry which is preliminary data.</text>
</comment>
<dbReference type="EMBL" id="JANJYI010000005">
    <property type="protein sequence ID" value="KAK2650274.1"/>
    <property type="molecule type" value="Genomic_DNA"/>
</dbReference>
<gene>
    <name evidence="2" type="ORF">Ddye_017763</name>
</gene>
<organism evidence="2 3">
    <name type="scientific">Dipteronia dyeriana</name>
    <dbReference type="NCBI Taxonomy" id="168575"/>
    <lineage>
        <taxon>Eukaryota</taxon>
        <taxon>Viridiplantae</taxon>
        <taxon>Streptophyta</taxon>
        <taxon>Embryophyta</taxon>
        <taxon>Tracheophyta</taxon>
        <taxon>Spermatophyta</taxon>
        <taxon>Magnoliopsida</taxon>
        <taxon>eudicotyledons</taxon>
        <taxon>Gunneridae</taxon>
        <taxon>Pentapetalae</taxon>
        <taxon>rosids</taxon>
        <taxon>malvids</taxon>
        <taxon>Sapindales</taxon>
        <taxon>Sapindaceae</taxon>
        <taxon>Hippocastanoideae</taxon>
        <taxon>Acereae</taxon>
        <taxon>Dipteronia</taxon>
    </lineage>
</organism>
<name>A0AAD9U9U7_9ROSI</name>
<keyword evidence="3" id="KW-1185">Reference proteome</keyword>
<dbReference type="Gene3D" id="1.10.1900.10">
    <property type="entry name" value="c-terminal domain of poly(a) binding protein"/>
    <property type="match status" value="1"/>
</dbReference>
<accession>A0AAD9U9U7</accession>
<dbReference type="Proteomes" id="UP001280121">
    <property type="component" value="Unassembled WGS sequence"/>
</dbReference>
<dbReference type="SMART" id="SM00517">
    <property type="entry name" value="PolyA"/>
    <property type="match status" value="1"/>
</dbReference>
<protein>
    <recommendedName>
        <fullName evidence="1">PABC domain-containing protein</fullName>
    </recommendedName>
</protein>
<dbReference type="InterPro" id="IPR002004">
    <property type="entry name" value="PABP_HYD_C"/>
</dbReference>
<evidence type="ECO:0000313" key="3">
    <source>
        <dbReference type="Proteomes" id="UP001280121"/>
    </source>
</evidence>
<sequence length="83" mass="9487">MDTDVFEPFALTNATLENRRKLLGEHLYSLVVDQLEHKNATKITSMLLEILDSTKVLHLMESPESLKTIVVKAMELLRNLAHQ</sequence>
<dbReference type="PROSITE" id="PS51309">
    <property type="entry name" value="PABC"/>
    <property type="match status" value="1"/>
</dbReference>
<proteinExistence type="predicted"/>
<dbReference type="InterPro" id="IPR036053">
    <property type="entry name" value="PABP-dom"/>
</dbReference>
<dbReference type="SUPFAM" id="SSF63570">
    <property type="entry name" value="PABC (PABP) domain"/>
    <property type="match status" value="1"/>
</dbReference>
<dbReference type="AlphaFoldDB" id="A0AAD9U9U7"/>
<reference evidence="2" key="1">
    <citation type="journal article" date="2023" name="Plant J.">
        <title>Genome sequences and population genomics provide insights into the demographic history, inbreeding, and mutation load of two 'living fossil' tree species of Dipteronia.</title>
        <authorList>
            <person name="Feng Y."/>
            <person name="Comes H.P."/>
            <person name="Chen J."/>
            <person name="Zhu S."/>
            <person name="Lu R."/>
            <person name="Zhang X."/>
            <person name="Li P."/>
            <person name="Qiu J."/>
            <person name="Olsen K.M."/>
            <person name="Qiu Y."/>
        </authorList>
    </citation>
    <scope>NUCLEOTIDE SEQUENCE</scope>
    <source>
        <strain evidence="2">KIB01</strain>
    </source>
</reference>